<keyword evidence="4" id="KW-1185">Reference proteome</keyword>
<dbReference type="OrthoDB" id="8093255at2"/>
<feature type="region of interest" description="Disordered" evidence="1">
    <location>
        <begin position="34"/>
        <end position="71"/>
    </location>
</feature>
<evidence type="ECO:0000256" key="1">
    <source>
        <dbReference type="SAM" id="MobiDB-lite"/>
    </source>
</evidence>
<protein>
    <submittedName>
        <fullName evidence="3">Type IV fimbrial biogenesis protein PilY1</fullName>
    </submittedName>
</protein>
<evidence type="ECO:0000256" key="2">
    <source>
        <dbReference type="SAM" id="SignalP"/>
    </source>
</evidence>
<evidence type="ECO:0000313" key="4">
    <source>
        <dbReference type="Proteomes" id="UP000064967"/>
    </source>
</evidence>
<gene>
    <name evidence="3" type="ORF">AKJ09_02192</name>
</gene>
<dbReference type="EMBL" id="CP012333">
    <property type="protein sequence ID" value="AKU95528.1"/>
    <property type="molecule type" value="Genomic_DNA"/>
</dbReference>
<name>A0A0K1PPS6_9BACT</name>
<dbReference type="PROSITE" id="PS51257">
    <property type="entry name" value="PROKAR_LIPOPROTEIN"/>
    <property type="match status" value="1"/>
</dbReference>
<dbReference type="KEGG" id="llu:AKJ09_02192"/>
<keyword evidence="2" id="KW-0732">Signal</keyword>
<dbReference type="AlphaFoldDB" id="A0A0K1PPS6"/>
<proteinExistence type="predicted"/>
<dbReference type="STRING" id="1391654.AKJ09_02192"/>
<reference evidence="3 4" key="1">
    <citation type="submission" date="2015-08" db="EMBL/GenBank/DDBJ databases">
        <authorList>
            <person name="Babu N.S."/>
            <person name="Beckwith C.J."/>
            <person name="Beseler K.G."/>
            <person name="Brison A."/>
            <person name="Carone J.V."/>
            <person name="Caskin T.P."/>
            <person name="Diamond M."/>
            <person name="Durham M.E."/>
            <person name="Foxe J.M."/>
            <person name="Go M."/>
            <person name="Henderson B.A."/>
            <person name="Jones I.B."/>
            <person name="McGettigan J.A."/>
            <person name="Micheletti S.J."/>
            <person name="Nasrallah M.E."/>
            <person name="Ortiz D."/>
            <person name="Piller C.R."/>
            <person name="Privatt S.R."/>
            <person name="Schneider S.L."/>
            <person name="Sharp S."/>
            <person name="Smith T.C."/>
            <person name="Stanton J.D."/>
            <person name="Ullery H.E."/>
            <person name="Wilson R.J."/>
            <person name="Serrano M.G."/>
            <person name="Buck G."/>
            <person name="Lee V."/>
            <person name="Wang Y."/>
            <person name="Carvalho R."/>
            <person name="Voegtly L."/>
            <person name="Shi R."/>
            <person name="Duckworth R."/>
            <person name="Johnson A."/>
            <person name="Loviza R."/>
            <person name="Walstead R."/>
            <person name="Shah Z."/>
            <person name="Kiflezghi M."/>
            <person name="Wade K."/>
            <person name="Ball S.L."/>
            <person name="Bradley K.W."/>
            <person name="Asai D.J."/>
            <person name="Bowman C.A."/>
            <person name="Russell D.A."/>
            <person name="Pope W.H."/>
            <person name="Jacobs-Sera D."/>
            <person name="Hendrix R.W."/>
            <person name="Hatfull G.F."/>
        </authorList>
    </citation>
    <scope>NUCLEOTIDE SEQUENCE [LARGE SCALE GENOMIC DNA]</scope>
    <source>
        <strain evidence="3 4">DSM 27648</strain>
    </source>
</reference>
<sequence>MTVSAKWIPMIVVALGAAGGAVACADDVEVMVAPQDGGTNLPPEQPPAPEDAGVRDAEPDSAKPTEVSPGTCSSSGLCVAAIPVDGTIGLTSVWGSSARDVWAAGSAGTVLHYDGTTWEKTTLVPDDGTVPYTIRSVWSGRSGDVWMADGKWLWHAPSWKGPKETIWSSLAFPSYELPPAAVTGFDNTVLLSRLSPKLRGGSGPWISSYAAWADGGPEVVDEIGMTAYQSLSFTALSASRADEIWAVGSSIDWSNHLKGRVFRAYRGPDEEGVDSWQFEEQLVLTTDVASGVWADSEAIWVVGGHGTTRRMLRSELSNKFFRNVPSPVNVDLHGVFGFAPNDVWMVGAEGTVLHWDGTSLNKVTTPFDDVPSKPRLFSIWGTSPSDLWIVGQGTVLHLQKGAP</sequence>
<dbReference type="RefSeq" id="WP_146646964.1">
    <property type="nucleotide sequence ID" value="NZ_CP012333.1"/>
</dbReference>
<feature type="compositionally biased region" description="Basic and acidic residues" evidence="1">
    <location>
        <begin position="52"/>
        <end position="63"/>
    </location>
</feature>
<feature type="chain" id="PRO_5005466053" evidence="2">
    <location>
        <begin position="26"/>
        <end position="403"/>
    </location>
</feature>
<accession>A0A0K1PPS6</accession>
<organism evidence="3 4">
    <name type="scientific">Labilithrix luteola</name>
    <dbReference type="NCBI Taxonomy" id="1391654"/>
    <lineage>
        <taxon>Bacteria</taxon>
        <taxon>Pseudomonadati</taxon>
        <taxon>Myxococcota</taxon>
        <taxon>Polyangia</taxon>
        <taxon>Polyangiales</taxon>
        <taxon>Labilitrichaceae</taxon>
        <taxon>Labilithrix</taxon>
    </lineage>
</organism>
<dbReference type="Proteomes" id="UP000064967">
    <property type="component" value="Chromosome"/>
</dbReference>
<feature type="signal peptide" evidence="2">
    <location>
        <begin position="1"/>
        <end position="25"/>
    </location>
</feature>
<evidence type="ECO:0000313" key="3">
    <source>
        <dbReference type="EMBL" id="AKU95528.1"/>
    </source>
</evidence>